<reference evidence="1 2" key="1">
    <citation type="submission" date="2021-06" db="EMBL/GenBank/DDBJ databases">
        <title>Genome sequence of Babesia caballi.</title>
        <authorList>
            <person name="Yamagishi J."/>
            <person name="Kidaka T."/>
            <person name="Ochi A."/>
        </authorList>
    </citation>
    <scope>NUCLEOTIDE SEQUENCE [LARGE SCALE GENOMIC DNA]</scope>
    <source>
        <strain evidence="1">USDA-D6B2</strain>
    </source>
</reference>
<gene>
    <name evidence="1" type="ORF">BcabD6B2_21460</name>
</gene>
<dbReference type="EMBL" id="BPLF01000002">
    <property type="protein sequence ID" value="GIX62711.1"/>
    <property type="molecule type" value="Genomic_DNA"/>
</dbReference>
<dbReference type="AlphaFoldDB" id="A0AAV4LUF5"/>
<dbReference type="GeneID" id="94194192"/>
<name>A0AAV4LUF5_BABCB</name>
<organism evidence="1 2">
    <name type="scientific">Babesia caballi</name>
    <dbReference type="NCBI Taxonomy" id="5871"/>
    <lineage>
        <taxon>Eukaryota</taxon>
        <taxon>Sar</taxon>
        <taxon>Alveolata</taxon>
        <taxon>Apicomplexa</taxon>
        <taxon>Aconoidasida</taxon>
        <taxon>Piroplasmida</taxon>
        <taxon>Babesiidae</taxon>
        <taxon>Babesia</taxon>
    </lineage>
</organism>
<dbReference type="RefSeq" id="XP_067714780.1">
    <property type="nucleotide sequence ID" value="XM_067858679.1"/>
</dbReference>
<comment type="caution">
    <text evidence="1">The sequence shown here is derived from an EMBL/GenBank/DDBJ whole genome shotgun (WGS) entry which is preliminary data.</text>
</comment>
<protein>
    <submittedName>
        <fullName evidence="1">Variant erythrocyte surface antigen-1 family protein</fullName>
    </submittedName>
</protein>
<evidence type="ECO:0000313" key="1">
    <source>
        <dbReference type="EMBL" id="GIX62711.1"/>
    </source>
</evidence>
<sequence>MLNFVIRFLEGLCEINDESLNKDGALKVIATLRKCVGTGKVPTGFQQLVEKIEEKVGEMDKKVLSRAQKKLKEVFDEFKEIKVEGTGTSISGQSQAVQDFLGKVEDALETNNSARKNKAALTYSSLQSNIEGVTKATTNLTNEIRRINTTTEKANLIPNAAVFTAVRDAATAFIADINEPIKYTSYYDAAWSKVSSDDEQTKCAKIFLGCLPLYYQALTYIYWGCHEKGGGRRNLTLAGGALKSYFDSQGFFSPYVDTNKRGAHIAESALKGFSEFTQGMSGASSSSPFTYVSFTKKLQEKVTTNGKQISEKCPLSALFHGASCYFQCQQIKVADKASRSPQTIREMLYFLAALQFSPQYEAFDGYVTSHFQTMTGSPSKDDVNLKLQVADSGSPSSSDTLSAADVKSYLASTFSLAPAFIGLIQEPSSLVSLGSTASSVILNSILAFRNPAPVFSVLFPTTVMASSDIPHLSN</sequence>
<proteinExistence type="predicted"/>
<dbReference type="Proteomes" id="UP001497744">
    <property type="component" value="Unassembled WGS sequence"/>
</dbReference>
<keyword evidence="2" id="KW-1185">Reference proteome</keyword>
<accession>A0AAV4LUF5</accession>
<evidence type="ECO:0000313" key="2">
    <source>
        <dbReference type="Proteomes" id="UP001497744"/>
    </source>
</evidence>